<accession>A0AAD2CQK4</accession>
<sequence>MNVRNPKWSVPEYCKEIWISGSMDPDDLKYRRLLDLFLNCERKWNCIHLECQYAVSPTALLTLLEATFNKTNMLHLNNCMLDVPSFSSLYDGMASRNELRRITLEHSGPFLEEQMAIFAEGLSLAKDLEFLSLRNINLQSSRITEALIAGLQDNDTLECLNLSFCRIQRDTLPRLLASLYNHSKLTRLEIFTSNRLSPIIHDHIRDWLSRHDYRRLAAIRLLAYRGQLHSRDIDSRGQPNFLARHSKVRKEIAPNESTEES</sequence>
<dbReference type="Gene3D" id="3.80.10.10">
    <property type="entry name" value="Ribonuclease Inhibitor"/>
    <property type="match status" value="1"/>
</dbReference>
<evidence type="ECO:0000313" key="1">
    <source>
        <dbReference type="EMBL" id="CAJ1942002.1"/>
    </source>
</evidence>
<dbReference type="Proteomes" id="UP001295423">
    <property type="component" value="Unassembled WGS sequence"/>
</dbReference>
<dbReference type="InterPro" id="IPR032675">
    <property type="entry name" value="LRR_dom_sf"/>
</dbReference>
<comment type="caution">
    <text evidence="1">The sequence shown here is derived from an EMBL/GenBank/DDBJ whole genome shotgun (WGS) entry which is preliminary data.</text>
</comment>
<keyword evidence="2" id="KW-1185">Reference proteome</keyword>
<dbReference type="AlphaFoldDB" id="A0AAD2CQK4"/>
<proteinExistence type="predicted"/>
<evidence type="ECO:0000313" key="2">
    <source>
        <dbReference type="Proteomes" id="UP001295423"/>
    </source>
</evidence>
<gene>
    <name evidence="1" type="ORF">CYCCA115_LOCUS7729</name>
</gene>
<name>A0AAD2CQK4_9STRA</name>
<organism evidence="1 2">
    <name type="scientific">Cylindrotheca closterium</name>
    <dbReference type="NCBI Taxonomy" id="2856"/>
    <lineage>
        <taxon>Eukaryota</taxon>
        <taxon>Sar</taxon>
        <taxon>Stramenopiles</taxon>
        <taxon>Ochrophyta</taxon>
        <taxon>Bacillariophyta</taxon>
        <taxon>Bacillariophyceae</taxon>
        <taxon>Bacillariophycidae</taxon>
        <taxon>Bacillariales</taxon>
        <taxon>Bacillariaceae</taxon>
        <taxon>Cylindrotheca</taxon>
    </lineage>
</organism>
<protein>
    <submittedName>
        <fullName evidence="1">Uncharacterized protein</fullName>
    </submittedName>
</protein>
<dbReference type="EMBL" id="CAKOGP040001112">
    <property type="protein sequence ID" value="CAJ1942002.1"/>
    <property type="molecule type" value="Genomic_DNA"/>
</dbReference>
<reference evidence="1" key="1">
    <citation type="submission" date="2023-08" db="EMBL/GenBank/DDBJ databases">
        <authorList>
            <person name="Audoor S."/>
            <person name="Bilcke G."/>
        </authorList>
    </citation>
    <scope>NUCLEOTIDE SEQUENCE</scope>
</reference>
<dbReference type="SUPFAM" id="SSF52047">
    <property type="entry name" value="RNI-like"/>
    <property type="match status" value="1"/>
</dbReference>